<evidence type="ECO:0000313" key="3">
    <source>
        <dbReference type="Proteomes" id="UP000294480"/>
    </source>
</evidence>
<sequence length="178" mass="19395">GKRLAASVAKGISFFTQGGGIKLFAAKGAVEVQAQSGNIELIAEKIIKIISEKKRIEIAAKDEILMTAGGSYIRINKAGIEEGTPGNWKAWAADHDTPGPKSVDYVLPSIGKEIFDEQIQILDVNGKLTFANCKYEIEMKNGNVFTGILTAESKTERIVTIRPEEISNIKIYPKNKES</sequence>
<dbReference type="Pfam" id="PF10106">
    <property type="entry name" value="DUF2345"/>
    <property type="match status" value="1"/>
</dbReference>
<protein>
    <submittedName>
        <fullName evidence="2">Uncharacterized protein DUF2345</fullName>
    </submittedName>
</protein>
<dbReference type="Proteomes" id="UP000294480">
    <property type="component" value="Unassembled WGS sequence"/>
</dbReference>
<evidence type="ECO:0000259" key="1">
    <source>
        <dbReference type="Pfam" id="PF10106"/>
    </source>
</evidence>
<organism evidence="2 3">
    <name type="scientific">Hydromonas duriensis</name>
    <dbReference type="NCBI Taxonomy" id="1527608"/>
    <lineage>
        <taxon>Bacteria</taxon>
        <taxon>Pseudomonadati</taxon>
        <taxon>Pseudomonadota</taxon>
        <taxon>Betaproteobacteria</taxon>
        <taxon>Burkholderiales</taxon>
        <taxon>Burkholderiaceae</taxon>
        <taxon>Hydromonas</taxon>
    </lineage>
</organism>
<accession>A0A4R6YBE9</accession>
<proteinExistence type="predicted"/>
<feature type="non-terminal residue" evidence="2">
    <location>
        <position position="1"/>
    </location>
</feature>
<comment type="caution">
    <text evidence="2">The sequence shown here is derived from an EMBL/GenBank/DDBJ whole genome shotgun (WGS) entry which is preliminary data.</text>
</comment>
<evidence type="ECO:0000313" key="2">
    <source>
        <dbReference type="EMBL" id="TDR32952.1"/>
    </source>
</evidence>
<name>A0A4R6YBE9_9BURK</name>
<dbReference type="AlphaFoldDB" id="A0A4R6YBE9"/>
<gene>
    <name evidence="2" type="ORF">DFR44_1011</name>
</gene>
<feature type="domain" description="DUF2345" evidence="1">
    <location>
        <begin position="1"/>
        <end position="101"/>
    </location>
</feature>
<dbReference type="RefSeq" id="WP_133618656.1">
    <property type="nucleotide sequence ID" value="NZ_SNZE01000001.1"/>
</dbReference>
<dbReference type="EMBL" id="SNZE01000001">
    <property type="protein sequence ID" value="TDR32952.1"/>
    <property type="molecule type" value="Genomic_DNA"/>
</dbReference>
<reference evidence="2 3" key="1">
    <citation type="submission" date="2019-03" db="EMBL/GenBank/DDBJ databases">
        <title>Genomic Encyclopedia of Type Strains, Phase IV (KMG-IV): sequencing the most valuable type-strain genomes for metagenomic binning, comparative biology and taxonomic classification.</title>
        <authorList>
            <person name="Goeker M."/>
        </authorList>
    </citation>
    <scope>NUCLEOTIDE SEQUENCE [LARGE SCALE GENOMIC DNA]</scope>
    <source>
        <strain evidence="2 3">DSM 102852</strain>
    </source>
</reference>
<dbReference type="OrthoDB" id="1907165at2"/>
<keyword evidence="3" id="KW-1185">Reference proteome</keyword>
<dbReference type="InterPro" id="IPR018769">
    <property type="entry name" value="VgrG2_DUF2345"/>
</dbReference>